<dbReference type="SUPFAM" id="SSF102405">
    <property type="entry name" value="MCP/YpsA-like"/>
    <property type="match status" value="1"/>
</dbReference>
<proteinExistence type="predicted"/>
<protein>
    <recommendedName>
        <fullName evidence="3">DNA recombination-mediator protein A</fullName>
    </recommendedName>
</protein>
<accession>A0ABT2CI29</accession>
<dbReference type="Gene3D" id="3.40.50.450">
    <property type="match status" value="1"/>
</dbReference>
<name>A0ABT2CI29_9ACTN</name>
<dbReference type="Proteomes" id="UP001431313">
    <property type="component" value="Unassembled WGS sequence"/>
</dbReference>
<evidence type="ECO:0000313" key="1">
    <source>
        <dbReference type="EMBL" id="MCS0637068.1"/>
    </source>
</evidence>
<gene>
    <name evidence="1" type="ORF">NX801_15640</name>
</gene>
<comment type="caution">
    <text evidence="1">The sequence shown here is derived from an EMBL/GenBank/DDBJ whole genome shotgun (WGS) entry which is preliminary data.</text>
</comment>
<sequence length="152" mass="16027">MIMHAVAITGTRTVDNLTDCGPTFATYLGPFATSTSHFFIGGALGIDTLALLWLADHTAAALTVVTPGTLAQQPDAARAAVHSVGTRADLIELGAGELRAPAYHARNRYMVDRSQFTIGFPAMDTDPESGSGTWQTLGYAAQKGQPRLIVPI</sequence>
<evidence type="ECO:0008006" key="3">
    <source>
        <dbReference type="Google" id="ProtNLM"/>
    </source>
</evidence>
<keyword evidence="2" id="KW-1185">Reference proteome</keyword>
<dbReference type="RefSeq" id="WP_258788332.1">
    <property type="nucleotide sequence ID" value="NZ_JANUGQ010000012.1"/>
</dbReference>
<dbReference type="EMBL" id="JANUGQ010000012">
    <property type="protein sequence ID" value="MCS0637068.1"/>
    <property type="molecule type" value="Genomic_DNA"/>
</dbReference>
<evidence type="ECO:0000313" key="2">
    <source>
        <dbReference type="Proteomes" id="UP001431313"/>
    </source>
</evidence>
<organism evidence="1 2">
    <name type="scientific">Streptomyces pyxinae</name>
    <dbReference type="NCBI Taxonomy" id="2970734"/>
    <lineage>
        <taxon>Bacteria</taxon>
        <taxon>Bacillati</taxon>
        <taxon>Actinomycetota</taxon>
        <taxon>Actinomycetes</taxon>
        <taxon>Kitasatosporales</taxon>
        <taxon>Streptomycetaceae</taxon>
        <taxon>Streptomyces</taxon>
    </lineage>
</organism>
<reference evidence="1" key="1">
    <citation type="submission" date="2022-08" db="EMBL/GenBank/DDBJ databases">
        <authorList>
            <person name="Somphong A."/>
            <person name="Phongsopitanun W."/>
        </authorList>
    </citation>
    <scope>NUCLEOTIDE SEQUENCE</scope>
    <source>
        <strain evidence="1">LP05-1</strain>
    </source>
</reference>